<evidence type="ECO:0000256" key="2">
    <source>
        <dbReference type="ARBA" id="ARBA00004533"/>
    </source>
</evidence>
<keyword evidence="4" id="KW-0812">Transmembrane</keyword>
<protein>
    <recommendedName>
        <fullName evidence="3">diguanylate cyclase</fullName>
        <ecNumber evidence="3">2.7.7.65</ecNumber>
    </recommendedName>
</protein>
<dbReference type="PROSITE" id="PS50887">
    <property type="entry name" value="GGDEF"/>
    <property type="match status" value="1"/>
</dbReference>
<dbReference type="GO" id="GO:0005886">
    <property type="term" value="C:plasma membrane"/>
    <property type="evidence" value="ECO:0007669"/>
    <property type="project" value="UniProtKB-SubCell"/>
</dbReference>
<feature type="domain" description="GGDEF" evidence="5">
    <location>
        <begin position="247"/>
        <end position="379"/>
    </location>
</feature>
<dbReference type="Pfam" id="PF05230">
    <property type="entry name" value="MASE2"/>
    <property type="match status" value="1"/>
</dbReference>
<dbReference type="InterPro" id="IPR000160">
    <property type="entry name" value="GGDEF_dom"/>
</dbReference>
<evidence type="ECO:0000256" key="1">
    <source>
        <dbReference type="ARBA" id="ARBA00001946"/>
    </source>
</evidence>
<dbReference type="Pfam" id="PF00990">
    <property type="entry name" value="GGDEF"/>
    <property type="match status" value="1"/>
</dbReference>
<reference evidence="6 7" key="1">
    <citation type="submission" date="2019-10" db="EMBL/GenBank/DDBJ databases">
        <title>Pseudomonas dajingensis sp. nov., isolated from the profound head ulcers of farmed Murray cod (Maccullochella peelii peelii).</title>
        <authorList>
            <person name="Liu Y."/>
        </authorList>
    </citation>
    <scope>NUCLEOTIDE SEQUENCE [LARGE SCALE GENOMIC DNA]</scope>
    <source>
        <strain evidence="6 7">MC042</strain>
    </source>
</reference>
<evidence type="ECO:0000259" key="5">
    <source>
        <dbReference type="PROSITE" id="PS50887"/>
    </source>
</evidence>
<dbReference type="NCBIfam" id="TIGR00254">
    <property type="entry name" value="GGDEF"/>
    <property type="match status" value="1"/>
</dbReference>
<dbReference type="SMART" id="SM00267">
    <property type="entry name" value="GGDEF"/>
    <property type="match status" value="1"/>
</dbReference>
<dbReference type="Gene3D" id="3.30.70.270">
    <property type="match status" value="1"/>
</dbReference>
<dbReference type="SUPFAM" id="SSF55073">
    <property type="entry name" value="Nucleotide cyclase"/>
    <property type="match status" value="1"/>
</dbReference>
<proteinExistence type="predicted"/>
<evidence type="ECO:0000256" key="4">
    <source>
        <dbReference type="SAM" id="Phobius"/>
    </source>
</evidence>
<name>A0A7X1PMH9_9PSED</name>
<dbReference type="PANTHER" id="PTHR45138:SF24">
    <property type="entry name" value="DIGUANYLATE CYCLASE DGCC-RELATED"/>
    <property type="match status" value="1"/>
</dbReference>
<feature type="transmembrane region" description="Helical" evidence="4">
    <location>
        <begin position="53"/>
        <end position="70"/>
    </location>
</feature>
<dbReference type="GO" id="GO:0052621">
    <property type="term" value="F:diguanylate cyclase activity"/>
    <property type="evidence" value="ECO:0007669"/>
    <property type="project" value="UniProtKB-EC"/>
</dbReference>
<dbReference type="AlphaFoldDB" id="A0A7X1PMH9"/>
<evidence type="ECO:0000256" key="3">
    <source>
        <dbReference type="ARBA" id="ARBA00012528"/>
    </source>
</evidence>
<dbReference type="InterPro" id="IPR029787">
    <property type="entry name" value="Nucleotide_cyclase"/>
</dbReference>
<dbReference type="InterPro" id="IPR043128">
    <property type="entry name" value="Rev_trsase/Diguanyl_cyclase"/>
</dbReference>
<organism evidence="6 7">
    <name type="scientific">Pseudomonas piscis</name>
    <dbReference type="NCBI Taxonomy" id="2614538"/>
    <lineage>
        <taxon>Bacteria</taxon>
        <taxon>Pseudomonadati</taxon>
        <taxon>Pseudomonadota</taxon>
        <taxon>Gammaproteobacteria</taxon>
        <taxon>Pseudomonadales</taxon>
        <taxon>Pseudomonadaceae</taxon>
        <taxon>Pseudomonas</taxon>
    </lineage>
</organism>
<dbReference type="InterPro" id="IPR007894">
    <property type="entry name" value="MASE2"/>
</dbReference>
<keyword evidence="4" id="KW-1133">Transmembrane helix</keyword>
<comment type="cofactor">
    <cofactor evidence="1">
        <name>Mg(2+)</name>
        <dbReference type="ChEBI" id="CHEBI:18420"/>
    </cofactor>
</comment>
<feature type="transmembrane region" description="Helical" evidence="4">
    <location>
        <begin position="180"/>
        <end position="200"/>
    </location>
</feature>
<evidence type="ECO:0000313" key="6">
    <source>
        <dbReference type="EMBL" id="MQA53538.1"/>
    </source>
</evidence>
<dbReference type="CDD" id="cd01949">
    <property type="entry name" value="GGDEF"/>
    <property type="match status" value="1"/>
</dbReference>
<comment type="caution">
    <text evidence="6">The sequence shown here is derived from an EMBL/GenBank/DDBJ whole genome shotgun (WGS) entry which is preliminary data.</text>
</comment>
<evidence type="ECO:0000313" key="7">
    <source>
        <dbReference type="Proteomes" id="UP000486534"/>
    </source>
</evidence>
<sequence>MLAFCAHVARCPWLDAHPLAVSFPWLDGGDLVPAQCTRGKGLSLARRLYRSRTLGLALGFFCVFEGMAPLHPAPWVWGFMLFNAFAWPHLAYQWARLARQPFRAEYRNLLVDSLLGGFWVAAMQFNPLPLATTLGMMAMNNIAMGGVRFFLAGCVAQLLGIGLGLGIFGFAFSARTTPEQLYACLPMLTLYPLVLGYICYQQAVTLARHKRELLALSRTDSLTGLLNHGAWKDQLEIEFQRCKRQDHGGAIALIDIDHFKAINDTYGHVAGDVVLRQLSKLLRQNLRSSDQAGRYGGDEFCVILPDVPLEHAAELMEALRGRFGALGYEQTPALQVSLSIGLAAFDPRHEEAMGWLNDADQALYAAKTCGRDNVSCHPPQRHLLNSL</sequence>
<feature type="transmembrane region" description="Helical" evidence="4">
    <location>
        <begin position="149"/>
        <end position="174"/>
    </location>
</feature>
<dbReference type="PANTHER" id="PTHR45138">
    <property type="entry name" value="REGULATORY COMPONENTS OF SENSORY TRANSDUCTION SYSTEM"/>
    <property type="match status" value="1"/>
</dbReference>
<dbReference type="Proteomes" id="UP000486534">
    <property type="component" value="Unassembled WGS sequence"/>
</dbReference>
<dbReference type="GO" id="GO:0043709">
    <property type="term" value="P:cell adhesion involved in single-species biofilm formation"/>
    <property type="evidence" value="ECO:0007669"/>
    <property type="project" value="TreeGrafter"/>
</dbReference>
<dbReference type="EMBL" id="WHUV01000001">
    <property type="protein sequence ID" value="MQA53538.1"/>
    <property type="molecule type" value="Genomic_DNA"/>
</dbReference>
<dbReference type="EC" id="2.7.7.65" evidence="3"/>
<dbReference type="FunFam" id="3.30.70.270:FF:000001">
    <property type="entry name" value="Diguanylate cyclase domain protein"/>
    <property type="match status" value="1"/>
</dbReference>
<keyword evidence="4" id="KW-0472">Membrane</keyword>
<gene>
    <name evidence="6" type="ORF">GDH07_09465</name>
</gene>
<dbReference type="InterPro" id="IPR050469">
    <property type="entry name" value="Diguanylate_Cyclase"/>
</dbReference>
<comment type="subcellular location">
    <subcellularLocation>
        <location evidence="2">Cell inner membrane</location>
    </subcellularLocation>
</comment>
<accession>A0A7X1PMH9</accession>
<dbReference type="GO" id="GO:1902201">
    <property type="term" value="P:negative regulation of bacterial-type flagellum-dependent cell motility"/>
    <property type="evidence" value="ECO:0007669"/>
    <property type="project" value="TreeGrafter"/>
</dbReference>